<reference evidence="7 8" key="1">
    <citation type="submission" date="2014-02" db="EMBL/GenBank/DDBJ databases">
        <title>Whole genome sequence of Sphingobium chlorophenolicum NBRC 16172.</title>
        <authorList>
            <person name="Gan H.M."/>
            <person name="Gan H.Y."/>
            <person name="Chew T.H."/>
            <person name="Savka M.A."/>
        </authorList>
    </citation>
    <scope>NUCLEOTIDE SEQUENCE [LARGE SCALE GENOMIC DNA]</scope>
    <source>
        <strain evidence="7 8">NBRC 16172</strain>
    </source>
</reference>
<gene>
    <name evidence="7" type="ORF">BV95_00574</name>
</gene>
<dbReference type="AlphaFoldDB" id="A0A081RIK2"/>
<dbReference type="Pfam" id="PF13700">
    <property type="entry name" value="DUF4158"/>
    <property type="match status" value="1"/>
</dbReference>
<evidence type="ECO:0000256" key="3">
    <source>
        <dbReference type="ARBA" id="ARBA00023125"/>
    </source>
</evidence>
<comment type="similarity">
    <text evidence="1">Belongs to the transposase 7 family.</text>
</comment>
<dbReference type="eggNOG" id="COG4644">
    <property type="taxonomic scope" value="Bacteria"/>
</dbReference>
<dbReference type="Pfam" id="PF01526">
    <property type="entry name" value="DDE_Tnp_Tn3"/>
    <property type="match status" value="1"/>
</dbReference>
<keyword evidence="3" id="KW-0238">DNA-binding</keyword>
<feature type="domain" description="Tn3 transposase DDE" evidence="5">
    <location>
        <begin position="575"/>
        <end position="960"/>
    </location>
</feature>
<organism evidence="7 8">
    <name type="scientific">Sphingobium chlorophenolicum</name>
    <dbReference type="NCBI Taxonomy" id="46429"/>
    <lineage>
        <taxon>Bacteria</taxon>
        <taxon>Pseudomonadati</taxon>
        <taxon>Pseudomonadota</taxon>
        <taxon>Alphaproteobacteria</taxon>
        <taxon>Sphingomonadales</taxon>
        <taxon>Sphingomonadaceae</taxon>
        <taxon>Sphingobium</taxon>
    </lineage>
</organism>
<accession>A0A081RIK2</accession>
<keyword evidence="4" id="KW-0233">DNA recombination</keyword>
<dbReference type="OrthoDB" id="7281829at2"/>
<dbReference type="NCBIfam" id="NF033527">
    <property type="entry name" value="transpos_Tn3"/>
    <property type="match status" value="1"/>
</dbReference>
<evidence type="ECO:0000313" key="8">
    <source>
        <dbReference type="Proteomes" id="UP000028411"/>
    </source>
</evidence>
<evidence type="ECO:0000256" key="1">
    <source>
        <dbReference type="ARBA" id="ARBA00009402"/>
    </source>
</evidence>
<protein>
    <submittedName>
        <fullName evidence="7">Transposase family protein</fullName>
    </submittedName>
</protein>
<dbReference type="InterPro" id="IPR047653">
    <property type="entry name" value="Tn3-like_transpos"/>
</dbReference>
<feature type="domain" description="DUF4158" evidence="6">
    <location>
        <begin position="6"/>
        <end position="165"/>
    </location>
</feature>
<dbReference type="GO" id="GO:0003677">
    <property type="term" value="F:DNA binding"/>
    <property type="evidence" value="ECO:0007669"/>
    <property type="project" value="UniProtKB-KW"/>
</dbReference>
<evidence type="ECO:0000313" key="7">
    <source>
        <dbReference type="EMBL" id="KEQ55025.1"/>
    </source>
</evidence>
<proteinExistence type="inferred from homology"/>
<sequence length="988" mass="107821">MARRDLLTGDERRALFGVPLDHASLAKHYTVADEDRPLIEAKRGDANRLGFALHLALLRHPGFGMRHDEVVPDFLVRHVAAQLGITPAVAEGYAHRAQTRLEHAWEAMERLRLRAFEAADVPGALGAATRAAEATERGKPIAAAVLGHLRAARIVLPAPARIERIGVAGRAMARRLAADTLVDALGPEQVAGLDALLIVDQDRGTTPLAWLRDTSDSPTARNLAGILARLAHVRRLGLDPGIAGRIHEHRFEQLVREGHVAPAFLLSDYSLRRRRATLAAAVIDLEARLADAAIEMFGKQTGLLFARARAAQKRGIEATTRDVNRLMRLLGATVGALRVAREDGLDVWAALEDGVGWTRLLDAEGEATAIADLTRDEPLIRAAGRYMTMRRYAPAFFDAFRFKAAGSRDGVLGAIKVVRALNATGRRAVPADAPMPFSRKWKAAITEGGVIDRRRYETATVATVRERLQSGDLWVEGTREHLRFDSYMLPPGKAAEIALTLPFDTDVGRYLEGRARLLDWRLRRFAGSLKRGTLDGVELRGGDLRVSPLAAVTPAAADRLDAAVDRLMPRVRITELLAEVEARTGFLCAFPELRSGRAHSNPQAVLAAILADATNLGIERMANASQGVTYAQLAWTHGWYVSEENYAAGLRHLVDAQAALPLTRVWGDGTASSSDGQFFRSGRRGAAGSTNARYDREPGQKIYAHVADTYAPYHVRLISATAAEAPYVLDGLVAHGCGIEPAIHYADTGGASDHVFALAHLLGFRFVPRLRDLADRRLGLFPGTARPEALAKMIGRPFNIAAIRESWDEIVRLAASVKAGVVLPSVMLKKLAAYRRQNRLDFALQELGRIERTLFTLDWLESRALRQQCQAGLNKGEARHTLAQAVFVHKQGRLRDPQFENQALKASGLTLVTAAIVYWNTLYMGRAVEHLRASGEPALDELLGHVAPLGWRHISLTGDYLWQDAAAELDQDGYRALNIAGGPGAKVA</sequence>
<dbReference type="GO" id="GO:0004803">
    <property type="term" value="F:transposase activity"/>
    <property type="evidence" value="ECO:0007669"/>
    <property type="project" value="InterPro"/>
</dbReference>
<evidence type="ECO:0000259" key="5">
    <source>
        <dbReference type="Pfam" id="PF01526"/>
    </source>
</evidence>
<dbReference type="EMBL" id="JFHR01000003">
    <property type="protein sequence ID" value="KEQ55025.1"/>
    <property type="molecule type" value="Genomic_DNA"/>
</dbReference>
<evidence type="ECO:0000256" key="2">
    <source>
        <dbReference type="ARBA" id="ARBA00022578"/>
    </source>
</evidence>
<dbReference type="GO" id="GO:0006313">
    <property type="term" value="P:DNA transposition"/>
    <property type="evidence" value="ECO:0007669"/>
    <property type="project" value="InterPro"/>
</dbReference>
<dbReference type="RefSeq" id="WP_037447159.1">
    <property type="nucleotide sequence ID" value="NZ_JFHR01000003.1"/>
</dbReference>
<dbReference type="InterPro" id="IPR002513">
    <property type="entry name" value="Tn3_Tnp_DDE_dom"/>
</dbReference>
<keyword evidence="2" id="KW-0815">Transposition</keyword>
<comment type="caution">
    <text evidence="7">The sequence shown here is derived from an EMBL/GenBank/DDBJ whole genome shotgun (WGS) entry which is preliminary data.</text>
</comment>
<evidence type="ECO:0000256" key="4">
    <source>
        <dbReference type="ARBA" id="ARBA00023172"/>
    </source>
</evidence>
<dbReference type="Proteomes" id="UP000028411">
    <property type="component" value="Unassembled WGS sequence"/>
</dbReference>
<dbReference type="PATRIC" id="fig|46429.4.peg.562"/>
<evidence type="ECO:0000259" key="6">
    <source>
        <dbReference type="Pfam" id="PF13700"/>
    </source>
</evidence>
<name>A0A081RIK2_SPHCR</name>
<dbReference type="InterPro" id="IPR025296">
    <property type="entry name" value="DUF4158"/>
</dbReference>